<keyword evidence="5" id="KW-1185">Reference proteome</keyword>
<feature type="chain" id="PRO_5047057631" evidence="3">
    <location>
        <begin position="21"/>
        <end position="142"/>
    </location>
</feature>
<keyword evidence="3" id="KW-0732">Signal</keyword>
<sequence>MKSRFAILAMLVTGMLFSTAGAGLAVSGLQSGGDASVAQYATPTPQGEVLPAEEESRPAEEQQPTEEGGVLPAEEQSTPAPADETGDGGVAAATTDLQPERQVAGQNTSQLPVTGFAAIPVLLGGLALLTGGLVLRRRTRDQ</sequence>
<evidence type="ECO:0000313" key="5">
    <source>
        <dbReference type="Proteomes" id="UP001147700"/>
    </source>
</evidence>
<name>A0ABT4RRX3_9ACTN</name>
<reference evidence="4" key="1">
    <citation type="submission" date="2022-10" db="EMBL/GenBank/DDBJ databases">
        <title>The WGS of Solirubrobacter sp. CPCC 204708.</title>
        <authorList>
            <person name="Jiang Z."/>
        </authorList>
    </citation>
    <scope>NUCLEOTIDE SEQUENCE</scope>
    <source>
        <strain evidence="4">CPCC 204708</strain>
    </source>
</reference>
<evidence type="ECO:0000256" key="3">
    <source>
        <dbReference type="SAM" id="SignalP"/>
    </source>
</evidence>
<comment type="caution">
    <text evidence="4">The sequence shown here is derived from an EMBL/GenBank/DDBJ whole genome shotgun (WGS) entry which is preliminary data.</text>
</comment>
<proteinExistence type="predicted"/>
<evidence type="ECO:0000256" key="2">
    <source>
        <dbReference type="SAM" id="Phobius"/>
    </source>
</evidence>
<feature type="region of interest" description="Disordered" evidence="1">
    <location>
        <begin position="34"/>
        <end position="109"/>
    </location>
</feature>
<feature type="signal peptide" evidence="3">
    <location>
        <begin position="1"/>
        <end position="20"/>
    </location>
</feature>
<dbReference type="RefSeq" id="WP_270006748.1">
    <property type="nucleotide sequence ID" value="NZ_JAPCID010000054.1"/>
</dbReference>
<keyword evidence="2" id="KW-0472">Membrane</keyword>
<dbReference type="Proteomes" id="UP001147700">
    <property type="component" value="Unassembled WGS sequence"/>
</dbReference>
<accession>A0ABT4RRX3</accession>
<protein>
    <submittedName>
        <fullName evidence="4">LPXTG cell wall anchor domain-containing protein</fullName>
    </submittedName>
</protein>
<gene>
    <name evidence="4" type="ORF">OJ962_27830</name>
</gene>
<keyword evidence="2" id="KW-0812">Transmembrane</keyword>
<organism evidence="4 5">
    <name type="scientific">Solirubrobacter deserti</name>
    <dbReference type="NCBI Taxonomy" id="2282478"/>
    <lineage>
        <taxon>Bacteria</taxon>
        <taxon>Bacillati</taxon>
        <taxon>Actinomycetota</taxon>
        <taxon>Thermoleophilia</taxon>
        <taxon>Solirubrobacterales</taxon>
        <taxon>Solirubrobacteraceae</taxon>
        <taxon>Solirubrobacter</taxon>
    </lineage>
</organism>
<dbReference type="NCBIfam" id="TIGR01167">
    <property type="entry name" value="LPXTG_anchor"/>
    <property type="match status" value="1"/>
</dbReference>
<keyword evidence="2" id="KW-1133">Transmembrane helix</keyword>
<dbReference type="EMBL" id="JAPCID010000054">
    <property type="protein sequence ID" value="MDA0141338.1"/>
    <property type="molecule type" value="Genomic_DNA"/>
</dbReference>
<evidence type="ECO:0000313" key="4">
    <source>
        <dbReference type="EMBL" id="MDA0141338.1"/>
    </source>
</evidence>
<evidence type="ECO:0000256" key="1">
    <source>
        <dbReference type="SAM" id="MobiDB-lite"/>
    </source>
</evidence>
<feature type="transmembrane region" description="Helical" evidence="2">
    <location>
        <begin position="116"/>
        <end position="135"/>
    </location>
</feature>